<evidence type="ECO:0000313" key="3">
    <source>
        <dbReference type="Proteomes" id="UP000571817"/>
    </source>
</evidence>
<evidence type="ECO:0000313" key="2">
    <source>
        <dbReference type="EMBL" id="NYJ74170.1"/>
    </source>
</evidence>
<keyword evidence="3" id="KW-1185">Reference proteome</keyword>
<dbReference type="InterPro" id="IPR009272">
    <property type="entry name" value="DUF929"/>
</dbReference>
<evidence type="ECO:0008006" key="4">
    <source>
        <dbReference type="Google" id="ProtNLM"/>
    </source>
</evidence>
<accession>A0A853DHF0</accession>
<dbReference type="EMBL" id="JACCFW010000001">
    <property type="protein sequence ID" value="NYJ74170.1"/>
    <property type="molecule type" value="Genomic_DNA"/>
</dbReference>
<dbReference type="Pfam" id="PF06053">
    <property type="entry name" value="DUF929"/>
    <property type="match status" value="1"/>
</dbReference>
<keyword evidence="1" id="KW-0472">Membrane</keyword>
<evidence type="ECO:0000256" key="1">
    <source>
        <dbReference type="SAM" id="Phobius"/>
    </source>
</evidence>
<keyword evidence="1" id="KW-0812">Transmembrane</keyword>
<proteinExistence type="predicted"/>
<gene>
    <name evidence="2" type="ORF">HNR15_001133</name>
</gene>
<feature type="transmembrane region" description="Helical" evidence="1">
    <location>
        <begin position="29"/>
        <end position="51"/>
    </location>
</feature>
<comment type="caution">
    <text evidence="2">The sequence shown here is derived from an EMBL/GenBank/DDBJ whole genome shotgun (WGS) entry which is preliminary data.</text>
</comment>
<protein>
    <recommendedName>
        <fullName evidence="4">DUF929 domain-containing protein</fullName>
    </recommendedName>
</protein>
<sequence length="288" mass="30147">MSTSNARETGKAKLARLQAEQKRERQRKIMAAITAAVVVVVLVVVGGFYLVSRQQQKDNDAKAKANARDSAFISKVENVPAATFDTVGAGTASQAPKATNGSADTVDGKPRILYIGAEYCPYCGMERWALTSALSRFGTFKGVASAVSSPTDTVANIPTMTYLNASYTSQYIAFKSYETETRDEQPLQKVSAADAALQNKYDSQGSIPFLLYGGLYTSSGATYDGTALQNMSSAAVTQQMLSPTTAISKGILGASNVISAQICVLTKGAPANVCSSAGVKAASAKLAS</sequence>
<keyword evidence="1" id="KW-1133">Transmembrane helix</keyword>
<dbReference type="RefSeq" id="WP_179479848.1">
    <property type="nucleotide sequence ID" value="NZ_JACCFW010000001.1"/>
</dbReference>
<organism evidence="2 3">
    <name type="scientific">Allobranchiibius huperziae</name>
    <dbReference type="NCBI Taxonomy" id="1874116"/>
    <lineage>
        <taxon>Bacteria</taxon>
        <taxon>Bacillati</taxon>
        <taxon>Actinomycetota</taxon>
        <taxon>Actinomycetes</taxon>
        <taxon>Micrococcales</taxon>
        <taxon>Dermacoccaceae</taxon>
        <taxon>Allobranchiibius</taxon>
    </lineage>
</organism>
<reference evidence="2 3" key="1">
    <citation type="submission" date="2020-07" db="EMBL/GenBank/DDBJ databases">
        <title>Sequencing the genomes of 1000 actinobacteria strains.</title>
        <authorList>
            <person name="Klenk H.-P."/>
        </authorList>
    </citation>
    <scope>NUCLEOTIDE SEQUENCE [LARGE SCALE GENOMIC DNA]</scope>
    <source>
        <strain evidence="2 3">DSM 29531</strain>
    </source>
</reference>
<name>A0A853DHF0_9MICO</name>
<dbReference type="Proteomes" id="UP000571817">
    <property type="component" value="Unassembled WGS sequence"/>
</dbReference>
<dbReference type="AlphaFoldDB" id="A0A853DHF0"/>